<evidence type="ECO:0000256" key="6">
    <source>
        <dbReference type="ARBA" id="ARBA00022840"/>
    </source>
</evidence>
<accession>A0A5J9VUE6</accession>
<dbReference type="InterPro" id="IPR027417">
    <property type="entry name" value="P-loop_NTPase"/>
</dbReference>
<evidence type="ECO:0000256" key="5">
    <source>
        <dbReference type="ARBA" id="ARBA00022821"/>
    </source>
</evidence>
<keyword evidence="6" id="KW-0067">ATP-binding</keyword>
<dbReference type="Gramene" id="TVU39205">
    <property type="protein sequence ID" value="TVU39205"/>
    <property type="gene ID" value="EJB05_12613"/>
</dbReference>
<keyword evidence="3" id="KW-0677">Repeat</keyword>
<dbReference type="InterPro" id="IPR041118">
    <property type="entry name" value="Rx_N"/>
</dbReference>
<dbReference type="InterPro" id="IPR058922">
    <property type="entry name" value="WHD_DRP"/>
</dbReference>
<organism evidence="13 14">
    <name type="scientific">Eragrostis curvula</name>
    <name type="common">weeping love grass</name>
    <dbReference type="NCBI Taxonomy" id="38414"/>
    <lineage>
        <taxon>Eukaryota</taxon>
        <taxon>Viridiplantae</taxon>
        <taxon>Streptophyta</taxon>
        <taxon>Embryophyta</taxon>
        <taxon>Tracheophyta</taxon>
        <taxon>Spermatophyta</taxon>
        <taxon>Magnoliopsida</taxon>
        <taxon>Liliopsida</taxon>
        <taxon>Poales</taxon>
        <taxon>Poaceae</taxon>
        <taxon>PACMAD clade</taxon>
        <taxon>Chloridoideae</taxon>
        <taxon>Eragrostideae</taxon>
        <taxon>Eragrostidinae</taxon>
        <taxon>Eragrostis</taxon>
    </lineage>
</organism>
<keyword evidence="8" id="KW-0812">Transmembrane</keyword>
<dbReference type="GO" id="GO:0002758">
    <property type="term" value="P:innate immune response-activating signaling pathway"/>
    <property type="evidence" value="ECO:0007669"/>
    <property type="project" value="UniProtKB-ARBA"/>
</dbReference>
<dbReference type="GO" id="GO:0043531">
    <property type="term" value="F:ADP binding"/>
    <property type="evidence" value="ECO:0007669"/>
    <property type="project" value="InterPro"/>
</dbReference>
<dbReference type="Pfam" id="PF23598">
    <property type="entry name" value="LRR_14"/>
    <property type="match status" value="1"/>
</dbReference>
<feature type="domain" description="Disease resistance R13L4/SHOC-2-like LRR" evidence="12">
    <location>
        <begin position="571"/>
        <end position="902"/>
    </location>
</feature>
<dbReference type="GO" id="GO:0042742">
    <property type="term" value="P:defense response to bacterium"/>
    <property type="evidence" value="ECO:0007669"/>
    <property type="project" value="UniProtKB-ARBA"/>
</dbReference>
<protein>
    <recommendedName>
        <fullName evidence="15">NB-ARC domain-containing protein</fullName>
    </recommendedName>
</protein>
<evidence type="ECO:0000259" key="9">
    <source>
        <dbReference type="Pfam" id="PF00931"/>
    </source>
</evidence>
<dbReference type="Gene3D" id="1.10.10.10">
    <property type="entry name" value="Winged helix-like DNA-binding domain superfamily/Winged helix DNA-binding domain"/>
    <property type="match status" value="1"/>
</dbReference>
<sequence length="1131" mass="128721">MASMIATAALPAAARSVASLLADGGGVPADELRRLERKLFTARGLAVDAESKEGRDAGARAWLRDLRDALYEFGDAVDDSRRAAAEVARRQREGRRSHIQQSSCEQFRQWFPLPSNIDRIRYKTLKNSINSLNEKMDSILQKASELGLVSINQEGQIGRPEFSWEVVPDEDTLGDIENEKNKLIDLLTDRKSANKVVTVVGGSGMGKTTLAWKVHDDHRIRNAFGNVVWVSIFSDFNDIGLLSAIVRAAGGNPRGEENRVRLESMLAAILQGRRFLLVIDNVCSHQICENSLEAHWHICGHGSRILITTRDESVATKVKDAYIYRIKEWTFQDCWSLLCRNACLDENLCESTLRNIGIMIIQKCNKLPMAVKIIGAVLRTQEQTQEAWKRVYESEGWSFQDPQYDVHGLNGAVYLGYHDLPLHLKQCFIYLSLFPEGSVIRQQFVSQLWISEGLIEEQDNCSLEKTAEEYYRELLSRNLLQHEIGNDDITRCIMHDQIRCLLQFFAEDKIFSGELTPSMDGLSIDRLRHGWIQSSKPTATIEETVTVASMKTVILYKNPVGNRGLDKLFQGLRYLQVLDLGGTEIKYIPRTLESLVHLRLLNLSLTRIRELPESIECLGNLQFLGLRFCNWLHTLPNGVGKLQNLRNLDLRGTSLHQVLPSLVNLEQLSTLHGFVVNRTPNREDDPTGWPLEDLKSLDALRSLQILKLERISHCSRVQENMLETKSDLKELELCCSNDDRQDEVQEKDAKTLKDIFDKLSPPDCLKSLKIVSYYGKLCPDWLSTLSNLQRLVLTDCKFCEQLPNLGQLSELKFLTIIGCSKLVTIKQEQTNAIQAFPKLHKLHLRDMPNLESWIGFASGDMPSLVKFRLENCPKLCYLPSGLKYSTILTSMQIHHVDSLQVIENLPVLKELILQACNELKRISNLPLLEVLIITCCSKLKYIDKVQMLSHVRIVDRELRELPDWLAIHATKLQTFSIVATAELLERLVPNREDWEIIRHIGKVYANLPDESPFFTYTKSSADFHVDQRIGERGSPSVLLTAGIAHEALSISLDNNFERIYPMALPRVPVSRASTVKRTIKSYLVPYLIMVIIVMQVFSYLLQNRTYKEIWLVQTLFIFFTTVLLLSLVFLD</sequence>
<dbReference type="SUPFAM" id="SSF52540">
    <property type="entry name" value="P-loop containing nucleoside triphosphate hydrolases"/>
    <property type="match status" value="1"/>
</dbReference>
<feature type="domain" description="NB-ARC" evidence="9">
    <location>
        <begin position="177"/>
        <end position="342"/>
    </location>
</feature>
<evidence type="ECO:0000259" key="10">
    <source>
        <dbReference type="Pfam" id="PF18052"/>
    </source>
</evidence>
<dbReference type="Pfam" id="PF00931">
    <property type="entry name" value="NB-ARC"/>
    <property type="match status" value="1"/>
</dbReference>
<comment type="similarity">
    <text evidence="1">Belongs to the disease resistance NB-LRR family.</text>
</comment>
<evidence type="ECO:0000256" key="3">
    <source>
        <dbReference type="ARBA" id="ARBA00022737"/>
    </source>
</evidence>
<evidence type="ECO:0000259" key="11">
    <source>
        <dbReference type="Pfam" id="PF23559"/>
    </source>
</evidence>
<dbReference type="GO" id="GO:0005524">
    <property type="term" value="F:ATP binding"/>
    <property type="evidence" value="ECO:0007669"/>
    <property type="project" value="UniProtKB-KW"/>
</dbReference>
<dbReference type="Gene3D" id="1.10.8.430">
    <property type="entry name" value="Helical domain of apoptotic protease-activating factors"/>
    <property type="match status" value="1"/>
</dbReference>
<dbReference type="PANTHER" id="PTHR36766">
    <property type="entry name" value="PLANT BROAD-SPECTRUM MILDEW RESISTANCE PROTEIN RPW8"/>
    <property type="match status" value="1"/>
</dbReference>
<dbReference type="InterPro" id="IPR002182">
    <property type="entry name" value="NB-ARC"/>
</dbReference>
<feature type="transmembrane region" description="Helical" evidence="8">
    <location>
        <begin position="1083"/>
        <end position="1102"/>
    </location>
</feature>
<keyword evidence="8" id="KW-1133">Transmembrane helix</keyword>
<dbReference type="OrthoDB" id="661757at2759"/>
<keyword evidence="14" id="KW-1185">Reference proteome</keyword>
<keyword evidence="4" id="KW-0547">Nucleotide-binding</keyword>
<dbReference type="Proteomes" id="UP000324897">
    <property type="component" value="Chromosome 4"/>
</dbReference>
<feature type="domain" description="Disease resistance N-terminal" evidence="10">
    <location>
        <begin position="30"/>
        <end position="89"/>
    </location>
</feature>
<evidence type="ECO:0008006" key="15">
    <source>
        <dbReference type="Google" id="ProtNLM"/>
    </source>
</evidence>
<dbReference type="Gene3D" id="3.80.10.10">
    <property type="entry name" value="Ribonuclease Inhibitor"/>
    <property type="match status" value="2"/>
</dbReference>
<dbReference type="FunFam" id="1.10.10.10:FF:000322">
    <property type="entry name" value="Probable disease resistance protein At1g63360"/>
    <property type="match status" value="1"/>
</dbReference>
<feature type="transmembrane region" description="Helical" evidence="8">
    <location>
        <begin position="1109"/>
        <end position="1130"/>
    </location>
</feature>
<feature type="non-terminal residue" evidence="13">
    <location>
        <position position="1"/>
    </location>
</feature>
<evidence type="ECO:0000256" key="4">
    <source>
        <dbReference type="ARBA" id="ARBA00022741"/>
    </source>
</evidence>
<keyword evidence="7" id="KW-0175">Coiled coil</keyword>
<keyword evidence="8" id="KW-0472">Membrane</keyword>
<dbReference type="AlphaFoldDB" id="A0A5J9VUE6"/>
<evidence type="ECO:0000259" key="12">
    <source>
        <dbReference type="Pfam" id="PF23598"/>
    </source>
</evidence>
<dbReference type="Gene3D" id="1.20.5.4130">
    <property type="match status" value="1"/>
</dbReference>
<evidence type="ECO:0000256" key="1">
    <source>
        <dbReference type="ARBA" id="ARBA00008894"/>
    </source>
</evidence>
<keyword evidence="5" id="KW-0611">Plant defense</keyword>
<dbReference type="InterPro" id="IPR042197">
    <property type="entry name" value="Apaf_helical"/>
</dbReference>
<dbReference type="PANTHER" id="PTHR36766:SF70">
    <property type="entry name" value="DISEASE RESISTANCE PROTEIN RGA4"/>
    <property type="match status" value="1"/>
</dbReference>
<gene>
    <name evidence="13" type="ORF">EJB05_12613</name>
</gene>
<dbReference type="EMBL" id="RWGY01000007">
    <property type="protein sequence ID" value="TVU39205.1"/>
    <property type="molecule type" value="Genomic_DNA"/>
</dbReference>
<dbReference type="PRINTS" id="PR00364">
    <property type="entry name" value="DISEASERSIST"/>
</dbReference>
<reference evidence="13 14" key="1">
    <citation type="journal article" date="2019" name="Sci. Rep.">
        <title>A high-quality genome of Eragrostis curvula grass provides insights into Poaceae evolution and supports new strategies to enhance forage quality.</title>
        <authorList>
            <person name="Carballo J."/>
            <person name="Santos B.A.C.M."/>
            <person name="Zappacosta D."/>
            <person name="Garbus I."/>
            <person name="Selva J.P."/>
            <person name="Gallo C.A."/>
            <person name="Diaz A."/>
            <person name="Albertini E."/>
            <person name="Caccamo M."/>
            <person name="Echenique V."/>
        </authorList>
    </citation>
    <scope>NUCLEOTIDE SEQUENCE [LARGE SCALE GENOMIC DNA]</scope>
    <source>
        <strain evidence="14">cv. Victoria</strain>
        <tissue evidence="13">Leaf</tissue>
    </source>
</reference>
<feature type="domain" description="Disease resistance protein winged helix" evidence="11">
    <location>
        <begin position="433"/>
        <end position="499"/>
    </location>
</feature>
<name>A0A5J9VUE6_9POAL</name>
<dbReference type="SUPFAM" id="SSF52058">
    <property type="entry name" value="L domain-like"/>
    <property type="match status" value="1"/>
</dbReference>
<evidence type="ECO:0000313" key="13">
    <source>
        <dbReference type="EMBL" id="TVU39205.1"/>
    </source>
</evidence>
<dbReference type="Pfam" id="PF23559">
    <property type="entry name" value="WHD_DRP"/>
    <property type="match status" value="1"/>
</dbReference>
<dbReference type="Pfam" id="PF18052">
    <property type="entry name" value="Rx_N"/>
    <property type="match status" value="1"/>
</dbReference>
<evidence type="ECO:0000313" key="14">
    <source>
        <dbReference type="Proteomes" id="UP000324897"/>
    </source>
</evidence>
<proteinExistence type="inferred from homology"/>
<evidence type="ECO:0000256" key="7">
    <source>
        <dbReference type="ARBA" id="ARBA00023054"/>
    </source>
</evidence>
<dbReference type="Gene3D" id="3.40.50.300">
    <property type="entry name" value="P-loop containing nucleotide triphosphate hydrolases"/>
    <property type="match status" value="1"/>
</dbReference>
<comment type="caution">
    <text evidence="13">The sequence shown here is derived from an EMBL/GenBank/DDBJ whole genome shotgun (WGS) entry which is preliminary data.</text>
</comment>
<dbReference type="InterPro" id="IPR055414">
    <property type="entry name" value="LRR_R13L4/SHOC2-like"/>
</dbReference>
<dbReference type="InterPro" id="IPR032675">
    <property type="entry name" value="LRR_dom_sf"/>
</dbReference>
<evidence type="ECO:0000256" key="8">
    <source>
        <dbReference type="SAM" id="Phobius"/>
    </source>
</evidence>
<dbReference type="InterPro" id="IPR036388">
    <property type="entry name" value="WH-like_DNA-bd_sf"/>
</dbReference>
<keyword evidence="2" id="KW-0433">Leucine-rich repeat</keyword>
<dbReference type="GO" id="GO:0009626">
    <property type="term" value="P:plant-type hypersensitive response"/>
    <property type="evidence" value="ECO:0007669"/>
    <property type="project" value="UniProtKB-ARBA"/>
</dbReference>
<evidence type="ECO:0000256" key="2">
    <source>
        <dbReference type="ARBA" id="ARBA00022614"/>
    </source>
</evidence>